<feature type="domain" description="Chitin-binding type-1" evidence="15">
    <location>
        <begin position="51"/>
        <end position="105"/>
    </location>
</feature>
<evidence type="ECO:0000259" key="16">
    <source>
        <dbReference type="PROSITE" id="PS51910"/>
    </source>
</evidence>
<dbReference type="Gene3D" id="3.30.60.10">
    <property type="entry name" value="Endochitinase-like"/>
    <property type="match status" value="1"/>
</dbReference>
<dbReference type="Pfam" id="PF00704">
    <property type="entry name" value="Glyco_hydro_18"/>
    <property type="match status" value="1"/>
</dbReference>
<dbReference type="PROSITE" id="PS50941">
    <property type="entry name" value="CHIT_BIND_I_2"/>
    <property type="match status" value="1"/>
</dbReference>
<dbReference type="Gene3D" id="3.20.20.80">
    <property type="entry name" value="Glycosidases"/>
    <property type="match status" value="1"/>
</dbReference>
<evidence type="ECO:0000313" key="17">
    <source>
        <dbReference type="EMBL" id="RMJ13612.1"/>
    </source>
</evidence>
<dbReference type="EMBL" id="NKUJ01000104">
    <property type="protein sequence ID" value="RMJ13612.1"/>
    <property type="molecule type" value="Genomic_DNA"/>
</dbReference>
<organism evidence="17 18">
    <name type="scientific">Fusarium kuroshium</name>
    <dbReference type="NCBI Taxonomy" id="2010991"/>
    <lineage>
        <taxon>Eukaryota</taxon>
        <taxon>Fungi</taxon>
        <taxon>Dikarya</taxon>
        <taxon>Ascomycota</taxon>
        <taxon>Pezizomycotina</taxon>
        <taxon>Sordariomycetes</taxon>
        <taxon>Hypocreomycetidae</taxon>
        <taxon>Hypocreales</taxon>
        <taxon>Nectriaceae</taxon>
        <taxon>Fusarium</taxon>
        <taxon>Fusarium solani species complex</taxon>
    </lineage>
</organism>
<dbReference type="InterPro" id="IPR018371">
    <property type="entry name" value="Chitin-binding_1_CS"/>
</dbReference>
<evidence type="ECO:0000256" key="14">
    <source>
        <dbReference type="SAM" id="SignalP"/>
    </source>
</evidence>
<evidence type="ECO:0000256" key="8">
    <source>
        <dbReference type="ARBA" id="ARBA00023024"/>
    </source>
</evidence>
<keyword evidence="18" id="KW-1185">Reference proteome</keyword>
<dbReference type="InterPro" id="IPR050314">
    <property type="entry name" value="Glycosyl_Hydrlase_18"/>
</dbReference>
<evidence type="ECO:0000256" key="3">
    <source>
        <dbReference type="ARBA" id="ARBA00008682"/>
    </source>
</evidence>
<keyword evidence="7 13" id="KW-0378">Hydrolase</keyword>
<feature type="domain" description="GH18" evidence="16">
    <location>
        <begin position="110"/>
        <end position="468"/>
    </location>
</feature>
<dbReference type="GO" id="GO:0000272">
    <property type="term" value="P:polysaccharide catabolic process"/>
    <property type="evidence" value="ECO:0007669"/>
    <property type="project" value="UniProtKB-KW"/>
</dbReference>
<dbReference type="GO" id="GO:0005576">
    <property type="term" value="C:extracellular region"/>
    <property type="evidence" value="ECO:0007669"/>
    <property type="project" value="UniProtKB-SubCell"/>
</dbReference>
<dbReference type="SMART" id="SM00636">
    <property type="entry name" value="Glyco_18"/>
    <property type="match status" value="1"/>
</dbReference>
<protein>
    <recommendedName>
        <fullName evidence="4">chitinase</fullName>
        <ecNumber evidence="4">3.2.1.14</ecNumber>
    </recommendedName>
</protein>
<dbReference type="InterPro" id="IPR001579">
    <property type="entry name" value="Glyco_hydro_18_chit_AS"/>
</dbReference>
<keyword evidence="11" id="KW-0624">Polysaccharide degradation</keyword>
<keyword evidence="9" id="KW-0119">Carbohydrate metabolism</keyword>
<sequence length="1249" mass="140387">MLLHICLLCVLLVQSVVADSTCSKTKRCEEGCCSKFGSCGFGPDFCGTNCISDCGRKSECNPGYGAKWAENDKCPLNVCCSKHGYCGTTKEFCGNKKVHRKTCPKTNGTPRVVGYFEGWAQDRPCNVFWPEQIPDGLYTHINFAFATIDPKTFKVGPSAPSDVALIRRLMVAKKRDPNLKIYVAIGGWTFNDDGPTKTTFSDLAASVPRQKIFMESLISFMATYGFDGVDLDWEYPQAKDRFGRDVDYVNFPKFMERLKTALDTVDKGITITIPASYWYLQHFDIKKLAKSIEFFNFMSYDLHGLWDKDKKWTGSFLNAHTNLTEIDLALDLLWRNDIDPGQVVLGLGFYGRAFTAASKTCMEPGCMFSSGGERGDCSREVGILLNSEIEAMVNKHGVTPKLYKREAVKVATWNDQWVAYDDEETLKMKSEFAQSRCLGGLMVWAISHDTEEAKYNLVLAAVASRKVRRSGEDAFKFVDIPNEQCKWTNCQQSCPKGWIHMNREDPNARKGEKMLDETGCGGDGTHSFCCPPNSKMPTCGWYGHGNGNCKSSCPDGQVEIGSNNMHCKKKKNYQAACCTVGSKNMRLYTTCEWGTYPNCDDQKGCPKASADTLLAESFSGTGGGQCDWLVNKLGEEYGLSFRKYCCDTSKEKIRFGSCKAYDTLGPQPANAPLGFCRSGCPEDRVRVALDSHPLHCTEGSMAVCCTPNYNDTIEVENPKLQEFRDAVKEYTKRPVCTNPGPLLSKRGDLFDDFPDFEDADLSVNTSLAVVENFAREVDNGGKKTEELLFLIIAKSGTDAMISMMIDIWNDTMGKLFPNLHTSVFLEYLKKLGLFKEEGPKEMSHSVVCHPSVWNARIEAEKNGGENTALVDCSEEYCPYEGECNDRDADPPVLARKRSLDSHVVHLWPRSHNHHHEMHHRQDELFKRAGAVRVTETLSAGGQGTVVITRVFPAYYAERELAANDPLRDHAFSHLDRADCANTRLRRSHVSPRTSPRGRPWQIEHLVDASRIDAFMHDAVRGVLPSGTVSRFGSVTISFFRVAQTMPLGPRVPPLPGGANPPRLFDRIGECLGSQTNRENFVILNMEINWIKGYLMRFNDPIARVRWEDLTTNFNNVVYRSKVLQRIRNSITMIHYLNRRAGTDINLRLANIVNCIEGQLRHAQDVYNANHPNDQVRIADFWREWSRDQFVHLVTHTQRWAGDLIREMRHAWGVSTHPAAQGVLEVLNTLEAELATIRVDTTRFRLPPAN</sequence>
<dbReference type="PANTHER" id="PTHR11177">
    <property type="entry name" value="CHITINASE"/>
    <property type="match status" value="1"/>
</dbReference>
<dbReference type="InterPro" id="IPR011583">
    <property type="entry name" value="Chitinase_II/V-like_cat"/>
</dbReference>
<evidence type="ECO:0000256" key="5">
    <source>
        <dbReference type="ARBA" id="ARBA00022525"/>
    </source>
</evidence>
<evidence type="ECO:0000256" key="6">
    <source>
        <dbReference type="ARBA" id="ARBA00022669"/>
    </source>
</evidence>
<keyword evidence="10 13" id="KW-0326">Glycosidase</keyword>
<dbReference type="SUPFAM" id="SSF57016">
    <property type="entry name" value="Plant lectins/antimicrobial peptides"/>
    <property type="match status" value="1"/>
</dbReference>
<evidence type="ECO:0000256" key="4">
    <source>
        <dbReference type="ARBA" id="ARBA00012729"/>
    </source>
</evidence>
<dbReference type="PROSITE" id="PS00026">
    <property type="entry name" value="CHIT_BIND_I_1"/>
    <property type="match status" value="1"/>
</dbReference>
<dbReference type="InterPro" id="IPR001002">
    <property type="entry name" value="Chitin-bd_1"/>
</dbReference>
<name>A0A3M2S8T0_9HYPO</name>
<dbReference type="InterPro" id="IPR017853">
    <property type="entry name" value="GH"/>
</dbReference>
<dbReference type="PROSITE" id="PS01095">
    <property type="entry name" value="GH18_1"/>
    <property type="match status" value="1"/>
</dbReference>
<dbReference type="Proteomes" id="UP000277212">
    <property type="component" value="Unassembled WGS sequence"/>
</dbReference>
<dbReference type="PANTHER" id="PTHR11177:SF333">
    <property type="entry name" value="CHITINASE"/>
    <property type="match status" value="1"/>
</dbReference>
<reference evidence="17 18" key="1">
    <citation type="submission" date="2017-06" db="EMBL/GenBank/DDBJ databases">
        <title>Comparative genomic analysis of Ambrosia Fusariam Clade fungi.</title>
        <authorList>
            <person name="Stajich J.E."/>
            <person name="Carrillo J."/>
            <person name="Kijimoto T."/>
            <person name="Eskalen A."/>
            <person name="O'Donnell K."/>
            <person name="Kasson M."/>
        </authorList>
    </citation>
    <scope>NUCLEOTIDE SEQUENCE [LARGE SCALE GENOMIC DNA]</scope>
    <source>
        <strain evidence="17">UCR3666</strain>
    </source>
</reference>
<evidence type="ECO:0000256" key="13">
    <source>
        <dbReference type="RuleBase" id="RU000489"/>
    </source>
</evidence>
<dbReference type="GO" id="GO:0008843">
    <property type="term" value="F:endochitinase activity"/>
    <property type="evidence" value="ECO:0007669"/>
    <property type="project" value="UniProtKB-EC"/>
</dbReference>
<dbReference type="SUPFAM" id="SSF54556">
    <property type="entry name" value="Chitinase insertion domain"/>
    <property type="match status" value="1"/>
</dbReference>
<comment type="caution">
    <text evidence="12">Lacks conserved residue(s) required for the propagation of feature annotation.</text>
</comment>
<feature type="disulfide bond" evidence="12">
    <location>
        <begin position="74"/>
        <end position="86"/>
    </location>
</feature>
<feature type="chain" id="PRO_5018322424" description="chitinase" evidence="14">
    <location>
        <begin position="19"/>
        <end position="1249"/>
    </location>
</feature>
<keyword evidence="8" id="KW-0146">Chitin degradation</keyword>
<dbReference type="OrthoDB" id="73875at2759"/>
<dbReference type="AlphaFoldDB" id="A0A3M2S8T0"/>
<feature type="signal peptide" evidence="14">
    <location>
        <begin position="1"/>
        <end position="18"/>
    </location>
</feature>
<dbReference type="CDD" id="cd00035">
    <property type="entry name" value="ChtBD1"/>
    <property type="match status" value="1"/>
</dbReference>
<comment type="catalytic activity">
    <reaction evidence="1">
        <text>Random endo-hydrolysis of N-acetyl-beta-D-glucosaminide (1-&gt;4)-beta-linkages in chitin and chitodextrins.</text>
        <dbReference type="EC" id="3.2.1.14"/>
    </reaction>
</comment>
<comment type="subcellular location">
    <subcellularLocation>
        <location evidence="2">Secreted</location>
    </subcellularLocation>
</comment>
<keyword evidence="12" id="KW-1015">Disulfide bond</keyword>
<dbReference type="InterPro" id="IPR029070">
    <property type="entry name" value="Chitinase_insertion_sf"/>
</dbReference>
<dbReference type="SMART" id="SM00270">
    <property type="entry name" value="ChtBD1"/>
    <property type="match status" value="2"/>
</dbReference>
<dbReference type="Pfam" id="PF00187">
    <property type="entry name" value="Chitin_bind_1"/>
    <property type="match status" value="1"/>
</dbReference>
<dbReference type="EC" id="3.2.1.14" evidence="4"/>
<dbReference type="STRING" id="2010991.A0A3M2S8T0"/>
<comment type="caution">
    <text evidence="17">The sequence shown here is derived from an EMBL/GenBank/DDBJ whole genome shotgun (WGS) entry which is preliminary data.</text>
</comment>
<evidence type="ECO:0000313" key="18">
    <source>
        <dbReference type="Proteomes" id="UP000277212"/>
    </source>
</evidence>
<dbReference type="InterPro" id="IPR036861">
    <property type="entry name" value="Endochitinase-like_sf"/>
</dbReference>
<dbReference type="SUPFAM" id="SSF51445">
    <property type="entry name" value="(Trans)glycosidases"/>
    <property type="match status" value="1"/>
</dbReference>
<dbReference type="GO" id="GO:0006032">
    <property type="term" value="P:chitin catabolic process"/>
    <property type="evidence" value="ECO:0007669"/>
    <property type="project" value="UniProtKB-KW"/>
</dbReference>
<evidence type="ECO:0000256" key="12">
    <source>
        <dbReference type="PROSITE-ProRule" id="PRU00261"/>
    </source>
</evidence>
<gene>
    <name evidence="17" type="ORF">CDV36_006709</name>
</gene>
<keyword evidence="5" id="KW-0964">Secreted</keyword>
<evidence type="ECO:0000256" key="9">
    <source>
        <dbReference type="ARBA" id="ARBA00023277"/>
    </source>
</evidence>
<proteinExistence type="inferred from homology"/>
<accession>A0A3M2S8T0</accession>
<evidence type="ECO:0000256" key="10">
    <source>
        <dbReference type="ARBA" id="ARBA00023295"/>
    </source>
</evidence>
<keyword evidence="6 12" id="KW-0147">Chitin-binding</keyword>
<evidence type="ECO:0000256" key="11">
    <source>
        <dbReference type="ARBA" id="ARBA00023326"/>
    </source>
</evidence>
<feature type="disulfide bond" evidence="12">
    <location>
        <begin position="79"/>
        <end position="93"/>
    </location>
</feature>
<keyword evidence="14" id="KW-0732">Signal</keyword>
<evidence type="ECO:0000256" key="2">
    <source>
        <dbReference type="ARBA" id="ARBA00004613"/>
    </source>
</evidence>
<dbReference type="GO" id="GO:0008061">
    <property type="term" value="F:chitin binding"/>
    <property type="evidence" value="ECO:0007669"/>
    <property type="project" value="UniProtKB-UniRule"/>
</dbReference>
<comment type="similarity">
    <text evidence="3">Belongs to the glycosyl hydrolase 18 family. Chitinase class V subfamily.</text>
</comment>
<dbReference type="Gene3D" id="3.10.50.10">
    <property type="match status" value="1"/>
</dbReference>
<evidence type="ECO:0000259" key="15">
    <source>
        <dbReference type="PROSITE" id="PS50941"/>
    </source>
</evidence>
<evidence type="ECO:0000256" key="1">
    <source>
        <dbReference type="ARBA" id="ARBA00000822"/>
    </source>
</evidence>
<dbReference type="InterPro" id="IPR001223">
    <property type="entry name" value="Glyco_hydro18_cat"/>
</dbReference>
<evidence type="ECO:0000256" key="7">
    <source>
        <dbReference type="ARBA" id="ARBA00022801"/>
    </source>
</evidence>
<dbReference type="PROSITE" id="PS51910">
    <property type="entry name" value="GH18_2"/>
    <property type="match status" value="1"/>
</dbReference>